<evidence type="ECO:0000256" key="2">
    <source>
        <dbReference type="ARBA" id="ARBA00022737"/>
    </source>
</evidence>
<evidence type="ECO:0000259" key="5">
    <source>
        <dbReference type="Pfam" id="PF25171"/>
    </source>
</evidence>
<gene>
    <name evidence="6" type="ORF">BLNAU_451</name>
</gene>
<dbReference type="Proteomes" id="UP001281761">
    <property type="component" value="Unassembled WGS sequence"/>
</dbReference>
<feature type="domain" description="WDR36/Utp21 C-terminal" evidence="4">
    <location>
        <begin position="672"/>
        <end position="876"/>
    </location>
</feature>
<dbReference type="PROSITE" id="PS00678">
    <property type="entry name" value="WD_REPEATS_1"/>
    <property type="match status" value="2"/>
</dbReference>
<dbReference type="Gene3D" id="2.130.10.10">
    <property type="entry name" value="YVTN repeat-like/Quinoprotein amine dehydrogenase"/>
    <property type="match status" value="2"/>
</dbReference>
<reference evidence="6 7" key="1">
    <citation type="journal article" date="2022" name="bioRxiv">
        <title>Genomics of Preaxostyla Flagellates Illuminates Evolutionary Transitions and the Path Towards Mitochondrial Loss.</title>
        <authorList>
            <person name="Novak L.V.F."/>
            <person name="Treitli S.C."/>
            <person name="Pyrih J."/>
            <person name="Halakuc P."/>
            <person name="Pipaliya S.V."/>
            <person name="Vacek V."/>
            <person name="Brzon O."/>
            <person name="Soukal P."/>
            <person name="Eme L."/>
            <person name="Dacks J.B."/>
            <person name="Karnkowska A."/>
            <person name="Elias M."/>
            <person name="Hampl V."/>
        </authorList>
    </citation>
    <scope>NUCLEOTIDE SEQUENCE [LARGE SCALE GENOMIC DNA]</scope>
    <source>
        <strain evidence="6">NAU3</strain>
        <tissue evidence="6">Gut</tissue>
    </source>
</reference>
<keyword evidence="1 3" id="KW-0853">WD repeat</keyword>
<dbReference type="InterPro" id="IPR020472">
    <property type="entry name" value="WD40_PAC1"/>
</dbReference>
<evidence type="ECO:0000256" key="1">
    <source>
        <dbReference type="ARBA" id="ARBA00022574"/>
    </source>
</evidence>
<dbReference type="Pfam" id="PF25171">
    <property type="entry name" value="Beta-prop_WDR36-Utp21_1st"/>
    <property type="match status" value="1"/>
</dbReference>
<dbReference type="InterPro" id="IPR011047">
    <property type="entry name" value="Quinoprotein_ADH-like_sf"/>
</dbReference>
<dbReference type="InterPro" id="IPR059157">
    <property type="entry name" value="WDR36-Utp21_N"/>
</dbReference>
<feature type="repeat" description="WD" evidence="3">
    <location>
        <begin position="39"/>
        <end position="74"/>
    </location>
</feature>
<organism evidence="6 7">
    <name type="scientific">Blattamonas nauphoetae</name>
    <dbReference type="NCBI Taxonomy" id="2049346"/>
    <lineage>
        <taxon>Eukaryota</taxon>
        <taxon>Metamonada</taxon>
        <taxon>Preaxostyla</taxon>
        <taxon>Oxymonadida</taxon>
        <taxon>Blattamonas</taxon>
    </lineage>
</organism>
<feature type="repeat" description="WD" evidence="3">
    <location>
        <begin position="457"/>
        <end position="498"/>
    </location>
</feature>
<dbReference type="InterPro" id="IPR007319">
    <property type="entry name" value="WDR36/Utp21_C"/>
</dbReference>
<feature type="repeat" description="WD" evidence="3">
    <location>
        <begin position="83"/>
        <end position="117"/>
    </location>
</feature>
<dbReference type="PRINTS" id="PR00320">
    <property type="entry name" value="GPROTEINBRPT"/>
</dbReference>
<dbReference type="PANTHER" id="PTHR22840:SF12">
    <property type="entry name" value="WD REPEAT-CONTAINING PROTEIN 36"/>
    <property type="match status" value="1"/>
</dbReference>
<evidence type="ECO:0000259" key="4">
    <source>
        <dbReference type="Pfam" id="PF04192"/>
    </source>
</evidence>
<feature type="domain" description="WDR36/Utp21 N-terminal" evidence="5">
    <location>
        <begin position="3"/>
        <end position="115"/>
    </location>
</feature>
<proteinExistence type="predicted"/>
<dbReference type="SMART" id="SM00320">
    <property type="entry name" value="WD40"/>
    <property type="match status" value="5"/>
</dbReference>
<evidence type="ECO:0000256" key="3">
    <source>
        <dbReference type="PROSITE-ProRule" id="PRU00221"/>
    </source>
</evidence>
<accession>A0ABQ9YLK3</accession>
<dbReference type="Pfam" id="PF04192">
    <property type="entry name" value="Utp21"/>
    <property type="match status" value="1"/>
</dbReference>
<comment type="caution">
    <text evidence="6">The sequence shown here is derived from an EMBL/GenBank/DDBJ whole genome shotgun (WGS) entry which is preliminary data.</text>
</comment>
<keyword evidence="2" id="KW-0677">Repeat</keyword>
<name>A0ABQ9YLK3_9EUKA</name>
<dbReference type="SUPFAM" id="SSF50998">
    <property type="entry name" value="Quinoprotein alcohol dehydrogenase-like"/>
    <property type="match status" value="1"/>
</dbReference>
<dbReference type="InterPro" id="IPR015943">
    <property type="entry name" value="WD40/YVTN_repeat-like_dom_sf"/>
</dbReference>
<dbReference type="PANTHER" id="PTHR22840">
    <property type="entry name" value="WD REPEAT-CONTAINING PROTEIN 36"/>
    <property type="match status" value="1"/>
</dbReference>
<dbReference type="Pfam" id="PF00400">
    <property type="entry name" value="WD40"/>
    <property type="match status" value="1"/>
</dbReference>
<dbReference type="InterPro" id="IPR019775">
    <property type="entry name" value="WD40_repeat_CS"/>
</dbReference>
<dbReference type="EMBL" id="JARBJD010000002">
    <property type="protein sequence ID" value="KAK2964535.1"/>
    <property type="molecule type" value="Genomic_DNA"/>
</dbReference>
<dbReference type="InterPro" id="IPR001680">
    <property type="entry name" value="WD40_rpt"/>
</dbReference>
<evidence type="ECO:0000313" key="6">
    <source>
        <dbReference type="EMBL" id="KAK2964535.1"/>
    </source>
</evidence>
<keyword evidence="7" id="KW-1185">Reference proteome</keyword>
<dbReference type="PROSITE" id="PS50082">
    <property type="entry name" value="WD_REPEATS_2"/>
    <property type="match status" value="3"/>
</dbReference>
<dbReference type="PROSITE" id="PS50294">
    <property type="entry name" value="WD_REPEATS_REGION"/>
    <property type="match status" value="2"/>
</dbReference>
<protein>
    <submittedName>
        <fullName evidence="6">U3 small nucleolar RNA-associated protein 21 like protein</fullName>
    </submittedName>
</protein>
<evidence type="ECO:0000313" key="7">
    <source>
        <dbReference type="Proteomes" id="UP001281761"/>
    </source>
</evidence>
<sequence>MSEMIIVLTAAPALDILAAGFLDGRILLINAKRDTIVLRFRQESPVSGLSFRTDGIDILVSASTDGLLHVWDLDKKILACAPYRAHNGSIRTCEYVAGNNLIVTSGEDNSLKVWTLNKLTFQPRLIRQRNGHTFPPTCLSFVNEEGNVSSSLPSNQLLSGAPDRSFRLFHLIRDEQSHEMSQKKALHLKGKKRHEEEMSVGGSNGFGFTQPGSQASKFQQVDSDTLRAVTGMAVATLRDPLFPGIATIHSHDSQPRFWHFHNHSLSSVKPHTSFQTSCRAVAISNTGVISAGGGKGSVAAFSDSEGFVEVISVQSGLRLFRFDTFLPMDKEGILVGGDEARKEELTQSKGFSHIGMFGFRSIVTSLFFDVSMQSLFGVSSEGLVIQWKLDSKQLVSSTSLSAILPHSACVIAGPSSTSVFASQQSLLCTALTTGTILVMDISISSFDTPSTHVVRTLSGHTDLVTAMSFSPDSRTVFSASLDGTIRIWDVPTGKQVDLIKTTETQVENGKVLGCPRTPVIALAVCGDRAGVGVTGLKHKLKKQNATKTEESSLLDVDAEEWMDDQGGIGGVRLATSHAGWRGIQLWRTTLKTSSSDSSGGSEDTHQFDLLYAGTTSVNPLHTPHTLLTLSQLPSYSLNLIRAPLIASRSAAQAKSITTANASSAFQHSDSGVGFFLPTISGLTPQFAPLVKQDDTASRRVNLPIKLRSKFSLLLAGCAHTHHLLCLDSVCCQNACFAPLLHHIHATSPAALHVDIASLSPQPSSVSYASLVELLPRMPAPSSEEEVVDVDDIDNLIMFVKTELSRKEGGHDYDIIQAALNVMLVYHADDLIARIGDETRVGDETTQIILRKISTLNTKRWTGLETLFQTGLSLVSQLMGTSL</sequence>